<evidence type="ECO:0008006" key="4">
    <source>
        <dbReference type="Google" id="ProtNLM"/>
    </source>
</evidence>
<accession>W3XJ71</accession>
<dbReference type="Proteomes" id="UP000030651">
    <property type="component" value="Unassembled WGS sequence"/>
</dbReference>
<evidence type="ECO:0000256" key="1">
    <source>
        <dbReference type="SAM" id="MobiDB-lite"/>
    </source>
</evidence>
<evidence type="ECO:0000313" key="3">
    <source>
        <dbReference type="Proteomes" id="UP000030651"/>
    </source>
</evidence>
<feature type="compositionally biased region" description="Basic residues" evidence="1">
    <location>
        <begin position="49"/>
        <end position="66"/>
    </location>
</feature>
<dbReference type="HOGENOM" id="CLU_1960346_0_0_1"/>
<evidence type="ECO:0000313" key="2">
    <source>
        <dbReference type="EMBL" id="ETS86074.1"/>
    </source>
</evidence>
<dbReference type="InParanoid" id="W3XJ71"/>
<organism evidence="2 3">
    <name type="scientific">Pestalotiopsis fici (strain W106-1 / CGMCC3.15140)</name>
    <dbReference type="NCBI Taxonomy" id="1229662"/>
    <lineage>
        <taxon>Eukaryota</taxon>
        <taxon>Fungi</taxon>
        <taxon>Dikarya</taxon>
        <taxon>Ascomycota</taxon>
        <taxon>Pezizomycotina</taxon>
        <taxon>Sordariomycetes</taxon>
        <taxon>Xylariomycetidae</taxon>
        <taxon>Amphisphaeriales</taxon>
        <taxon>Sporocadaceae</taxon>
        <taxon>Pestalotiopsis</taxon>
    </lineage>
</organism>
<proteinExistence type="predicted"/>
<dbReference type="AlphaFoldDB" id="W3XJ71"/>
<keyword evidence="3" id="KW-1185">Reference proteome</keyword>
<dbReference type="KEGG" id="pfy:PFICI_04099"/>
<gene>
    <name evidence="2" type="ORF">PFICI_04099</name>
</gene>
<sequence>MGRHLTEEEQYRVRTLRFDAGKTYEEIGKITGYTSHQIRGALAEDPKEKRQRHARENRRRGRKRQLTKQQEEDLVEYVTSSKEGREASFLEISMTLFNCVSGMYAIRAALRRMGFKRYVPRHATVSTQ</sequence>
<dbReference type="OMA" id="VQWTCES"/>
<dbReference type="EMBL" id="KI912110">
    <property type="protein sequence ID" value="ETS86074.1"/>
    <property type="molecule type" value="Genomic_DNA"/>
</dbReference>
<name>W3XJ71_PESFW</name>
<dbReference type="OrthoDB" id="5292349at2759"/>
<feature type="region of interest" description="Disordered" evidence="1">
    <location>
        <begin position="38"/>
        <end position="70"/>
    </location>
</feature>
<reference evidence="3" key="1">
    <citation type="journal article" date="2015" name="BMC Genomics">
        <title>Genomic and transcriptomic analysis of the endophytic fungus Pestalotiopsis fici reveals its lifestyle and high potential for synthesis of natural products.</title>
        <authorList>
            <person name="Wang X."/>
            <person name="Zhang X."/>
            <person name="Liu L."/>
            <person name="Xiang M."/>
            <person name="Wang W."/>
            <person name="Sun X."/>
            <person name="Che Y."/>
            <person name="Guo L."/>
            <person name="Liu G."/>
            <person name="Guo L."/>
            <person name="Wang C."/>
            <person name="Yin W.B."/>
            <person name="Stadler M."/>
            <person name="Zhang X."/>
            <person name="Liu X."/>
        </authorList>
    </citation>
    <scope>NUCLEOTIDE SEQUENCE [LARGE SCALE GENOMIC DNA]</scope>
    <source>
        <strain evidence="3">W106-1 / CGMCC3.15140</strain>
    </source>
</reference>
<dbReference type="RefSeq" id="XP_007830871.1">
    <property type="nucleotide sequence ID" value="XM_007832680.1"/>
</dbReference>
<dbReference type="GeneID" id="19269112"/>
<protein>
    <recommendedName>
        <fullName evidence="4">Transposase IS30-like HTH domain-containing protein</fullName>
    </recommendedName>
</protein>